<dbReference type="CDD" id="cd00060">
    <property type="entry name" value="FHA"/>
    <property type="match status" value="1"/>
</dbReference>
<dbReference type="SUPFAM" id="SSF52540">
    <property type="entry name" value="P-loop containing nucleoside triphosphate hydrolases"/>
    <property type="match status" value="1"/>
</dbReference>
<gene>
    <name evidence="12" type="ORF">ABRP34_01485</name>
</gene>
<dbReference type="PANTHER" id="PTHR48041">
    <property type="entry name" value="ABC TRANSPORTER G FAMILY MEMBER 28"/>
    <property type="match status" value="1"/>
</dbReference>
<dbReference type="Gene3D" id="3.40.50.300">
    <property type="entry name" value="P-loop containing nucleotide triphosphate hydrolases"/>
    <property type="match status" value="1"/>
</dbReference>
<dbReference type="GO" id="GO:0005524">
    <property type="term" value="F:ATP binding"/>
    <property type="evidence" value="ECO:0007669"/>
    <property type="project" value="UniProtKB-KW"/>
</dbReference>
<feature type="transmembrane region" description="Helical" evidence="9">
    <location>
        <begin position="531"/>
        <end position="549"/>
    </location>
</feature>
<dbReference type="SMART" id="SM00240">
    <property type="entry name" value="FHA"/>
    <property type="match status" value="2"/>
</dbReference>
<dbReference type="AlphaFoldDB" id="A0AAU8EQ05"/>
<dbReference type="InterPro" id="IPR013525">
    <property type="entry name" value="ABC2_TM"/>
</dbReference>
<keyword evidence="8 9" id="KW-0472">Membrane</keyword>
<keyword evidence="2" id="KW-0813">Transport</keyword>
<dbReference type="SUPFAM" id="SSF49879">
    <property type="entry name" value="SMAD/FHA domain"/>
    <property type="match status" value="2"/>
</dbReference>
<feature type="transmembrane region" description="Helical" evidence="9">
    <location>
        <begin position="708"/>
        <end position="733"/>
    </location>
</feature>
<reference evidence="12" key="1">
    <citation type="submission" date="2024-06" db="EMBL/GenBank/DDBJ databases">
        <title>Biodegradation of dimethachlon by Arthrobacter sp. K5: mechanistic insights and ecological implications.</title>
        <authorList>
            <person name="Hu S."/>
            <person name="Lu P."/>
        </authorList>
    </citation>
    <scope>NUCLEOTIDE SEQUENCE</scope>
    <source>
        <strain evidence="12">K5</strain>
    </source>
</reference>
<proteinExistence type="predicted"/>
<evidence type="ECO:0000256" key="2">
    <source>
        <dbReference type="ARBA" id="ARBA00022448"/>
    </source>
</evidence>
<dbReference type="InterPro" id="IPR027417">
    <property type="entry name" value="P-loop_NTPase"/>
</dbReference>
<dbReference type="InterPro" id="IPR003439">
    <property type="entry name" value="ABC_transporter-like_ATP-bd"/>
</dbReference>
<evidence type="ECO:0000256" key="3">
    <source>
        <dbReference type="ARBA" id="ARBA00022553"/>
    </source>
</evidence>
<evidence type="ECO:0000256" key="6">
    <source>
        <dbReference type="ARBA" id="ARBA00022840"/>
    </source>
</evidence>
<dbReference type="InterPro" id="IPR003593">
    <property type="entry name" value="AAA+_ATPase"/>
</dbReference>
<protein>
    <submittedName>
        <fullName evidence="12">FHA domain-containing protein</fullName>
    </submittedName>
</protein>
<dbReference type="Gene3D" id="2.60.200.20">
    <property type="match status" value="2"/>
</dbReference>
<feature type="transmembrane region" description="Helical" evidence="9">
    <location>
        <begin position="615"/>
        <end position="637"/>
    </location>
</feature>
<evidence type="ECO:0000256" key="8">
    <source>
        <dbReference type="ARBA" id="ARBA00023136"/>
    </source>
</evidence>
<evidence type="ECO:0000256" key="9">
    <source>
        <dbReference type="SAM" id="Phobius"/>
    </source>
</evidence>
<dbReference type="EMBL" id="CP159279">
    <property type="protein sequence ID" value="XCH11715.1"/>
    <property type="molecule type" value="Genomic_DNA"/>
</dbReference>
<feature type="domain" description="FHA" evidence="10">
    <location>
        <begin position="109"/>
        <end position="157"/>
    </location>
</feature>
<dbReference type="RefSeq" id="WP_353711975.1">
    <property type="nucleotide sequence ID" value="NZ_CP159279.1"/>
</dbReference>
<keyword evidence="3" id="KW-0597">Phosphoprotein</keyword>
<evidence type="ECO:0000256" key="7">
    <source>
        <dbReference type="ARBA" id="ARBA00022989"/>
    </source>
</evidence>
<accession>A0AAU8EQ05</accession>
<dbReference type="GO" id="GO:0016887">
    <property type="term" value="F:ATP hydrolysis activity"/>
    <property type="evidence" value="ECO:0007669"/>
    <property type="project" value="InterPro"/>
</dbReference>
<dbReference type="InterPro" id="IPR008984">
    <property type="entry name" value="SMAD_FHA_dom_sf"/>
</dbReference>
<dbReference type="PANTHER" id="PTHR48041:SF139">
    <property type="entry name" value="PROTEIN SCARLET"/>
    <property type="match status" value="1"/>
</dbReference>
<comment type="subcellular location">
    <subcellularLocation>
        <location evidence="1">Membrane</location>
        <topology evidence="1">Multi-pass membrane protein</topology>
    </subcellularLocation>
</comment>
<dbReference type="InterPro" id="IPR000253">
    <property type="entry name" value="FHA_dom"/>
</dbReference>
<evidence type="ECO:0000256" key="1">
    <source>
        <dbReference type="ARBA" id="ARBA00004141"/>
    </source>
</evidence>
<feature type="transmembrane region" description="Helical" evidence="9">
    <location>
        <begin position="644"/>
        <end position="665"/>
    </location>
</feature>
<dbReference type="InterPro" id="IPR050352">
    <property type="entry name" value="ABCG_transporters"/>
</dbReference>
<evidence type="ECO:0000256" key="4">
    <source>
        <dbReference type="ARBA" id="ARBA00022692"/>
    </source>
</evidence>
<feature type="transmembrane region" description="Helical" evidence="9">
    <location>
        <begin position="570"/>
        <end position="595"/>
    </location>
</feature>
<organism evidence="12">
    <name type="scientific">Arthrobacter sp. K5</name>
    <dbReference type="NCBI Taxonomy" id="2839623"/>
    <lineage>
        <taxon>Bacteria</taxon>
        <taxon>Bacillati</taxon>
        <taxon>Actinomycetota</taxon>
        <taxon>Actinomycetes</taxon>
        <taxon>Micrococcales</taxon>
        <taxon>Micrococcaceae</taxon>
        <taxon>Arthrobacter</taxon>
    </lineage>
</organism>
<name>A0AAU8EQ05_9MICC</name>
<keyword evidence="7 9" id="KW-1133">Transmembrane helix</keyword>
<sequence>MLYVRYQGHNWSFPPARTVEVGRGALADVRLDDERVSHRQVRIWHSAGAWWVADQSSRNGTWVVGAEQALDRPMSLPSEGLVLRLGSLDGPELLLSSESPRKQRGQRVLSVGRSRSSDIVVNDPLVSRRHATIAIGEQIVLRDEGSFNGTFVNGDRVHGEATLHVGDQIGLGSSSLAWNGVDIAQPPPQRPVFSARHLEVTTRAGNLLLDDVSMSAPAGTLMAIIGPVGGAKSALLAALTGLQHASRGHVMWNGRDLYAEYERMRFLVGLVPQVDILHSQLTVRRALHFAARLRLPPDTSEKELETRVDQVLAEMDLTKQKNQRIDRLSGSQRKGASIALELLTAPQLLFLDEPTSGLDPVNDKQVMGSLRSLADAGRVVLVATHSVPALNVCDRVLVLTQEGRVAFFGPPGEMLRFFAVDNYAEAFAALKHKTWASLYARSPARSAYLGRTTHGSVSLPAGDSPPPPRAAPLRQLWTLVRRNAWAVAADRLFVILLTGMPLLLALVAHAFPGRAGLSIQEASGNPYQIQQRLIVLVVGATLMGTTLAARDFVAERPIYRRERAAGLSPGAYLLSKVVVLGLLVACQCAAFVMVALLGLPGPDDALVLGNGHIEVAAAVAAVGITTTIAALVVSAATTSTKQTLPYLVALAVGQLLLCGGLFAIAGRAGLEQVSWLMPARFGYAAMAATVGLQKQTAPLLDPLFEPTAVQWLTDISFLGLQALVFLTVAAWALHRPVSGNSWK</sequence>
<keyword evidence="4 9" id="KW-0812">Transmembrane</keyword>
<dbReference type="GO" id="GO:0016020">
    <property type="term" value="C:membrane"/>
    <property type="evidence" value="ECO:0007669"/>
    <property type="project" value="UniProtKB-SubCell"/>
</dbReference>
<dbReference type="GO" id="GO:0140359">
    <property type="term" value="F:ABC-type transporter activity"/>
    <property type="evidence" value="ECO:0007669"/>
    <property type="project" value="InterPro"/>
</dbReference>
<dbReference type="PROSITE" id="PS50006">
    <property type="entry name" value="FHA_DOMAIN"/>
    <property type="match status" value="2"/>
</dbReference>
<keyword evidence="6" id="KW-0067">ATP-binding</keyword>
<dbReference type="SMART" id="SM00382">
    <property type="entry name" value="AAA"/>
    <property type="match status" value="1"/>
</dbReference>
<evidence type="ECO:0000256" key="5">
    <source>
        <dbReference type="ARBA" id="ARBA00022741"/>
    </source>
</evidence>
<evidence type="ECO:0000259" key="10">
    <source>
        <dbReference type="PROSITE" id="PS50006"/>
    </source>
</evidence>
<dbReference type="Pfam" id="PF00498">
    <property type="entry name" value="FHA"/>
    <property type="match status" value="2"/>
</dbReference>
<evidence type="ECO:0000313" key="12">
    <source>
        <dbReference type="EMBL" id="XCH11715.1"/>
    </source>
</evidence>
<dbReference type="Pfam" id="PF00005">
    <property type="entry name" value="ABC_tran"/>
    <property type="match status" value="1"/>
</dbReference>
<dbReference type="Pfam" id="PF01061">
    <property type="entry name" value="ABC2_membrane"/>
    <property type="match status" value="1"/>
</dbReference>
<feature type="domain" description="FHA" evidence="10">
    <location>
        <begin position="19"/>
        <end position="68"/>
    </location>
</feature>
<evidence type="ECO:0000259" key="11">
    <source>
        <dbReference type="PROSITE" id="PS50893"/>
    </source>
</evidence>
<keyword evidence="5" id="KW-0547">Nucleotide-binding</keyword>
<feature type="domain" description="ABC transporter" evidence="11">
    <location>
        <begin position="193"/>
        <end position="427"/>
    </location>
</feature>
<feature type="transmembrane region" description="Helical" evidence="9">
    <location>
        <begin position="492"/>
        <end position="511"/>
    </location>
</feature>
<dbReference type="PROSITE" id="PS50893">
    <property type="entry name" value="ABC_TRANSPORTER_2"/>
    <property type="match status" value="1"/>
</dbReference>